<name>A0ABT9XGI5_9BACL</name>
<proteinExistence type="predicted"/>
<evidence type="ECO:0000313" key="2">
    <source>
        <dbReference type="EMBL" id="MDQ0189375.1"/>
    </source>
</evidence>
<evidence type="ECO:0000313" key="3">
    <source>
        <dbReference type="Proteomes" id="UP001232973"/>
    </source>
</evidence>
<dbReference type="EMBL" id="JAUSTP010000007">
    <property type="protein sequence ID" value="MDQ0189375.1"/>
    <property type="molecule type" value="Genomic_DNA"/>
</dbReference>
<protein>
    <submittedName>
        <fullName evidence="2">Uncharacterized protein</fullName>
    </submittedName>
</protein>
<comment type="caution">
    <text evidence="2">The sequence shown here is derived from an EMBL/GenBank/DDBJ whole genome shotgun (WGS) entry which is preliminary data.</text>
</comment>
<sequence>MKTSSSGEDNTPHEKAANEQTPREAETSPSRRNQSNGDMYTVEEIKGLPTYRRWSDMPRLDRWIQEFVGVVPQYLQGGGDHCLLLDTRGPRCYVAASVVTVTRHIAAHYGLTNLQAWHEAFLGRRLAGHIPMPDIGDALAAIKTRTPKYPNDGSRGFIAIGQIASIRAVAKGESVMRLEGSGYEIPALVSKATCQQHCNEADVFRLQLVHKELIPPPSTPRGRWDPRYI</sequence>
<feature type="compositionally biased region" description="Polar residues" evidence="1">
    <location>
        <begin position="27"/>
        <end position="38"/>
    </location>
</feature>
<feature type="region of interest" description="Disordered" evidence="1">
    <location>
        <begin position="1"/>
        <end position="39"/>
    </location>
</feature>
<keyword evidence="3" id="KW-1185">Reference proteome</keyword>
<accession>A0ABT9XGI5</accession>
<dbReference type="Proteomes" id="UP001232973">
    <property type="component" value="Unassembled WGS sequence"/>
</dbReference>
<evidence type="ECO:0000256" key="1">
    <source>
        <dbReference type="SAM" id="MobiDB-lite"/>
    </source>
</evidence>
<feature type="compositionally biased region" description="Basic and acidic residues" evidence="1">
    <location>
        <begin position="10"/>
        <end position="26"/>
    </location>
</feature>
<dbReference type="RefSeq" id="WP_274457037.1">
    <property type="nucleotide sequence ID" value="NZ_CP067097.1"/>
</dbReference>
<reference evidence="2 3" key="1">
    <citation type="submission" date="2023-07" db="EMBL/GenBank/DDBJ databases">
        <title>Genomic Encyclopedia of Type Strains, Phase IV (KMG-IV): sequencing the most valuable type-strain genomes for metagenomic binning, comparative biology and taxonomic classification.</title>
        <authorList>
            <person name="Goeker M."/>
        </authorList>
    </citation>
    <scope>NUCLEOTIDE SEQUENCE [LARGE SCALE GENOMIC DNA]</scope>
    <source>
        <strain evidence="2 3">DSM 4006</strain>
    </source>
</reference>
<organism evidence="2 3">
    <name type="scientific">Alicyclobacillus cycloheptanicus</name>
    <dbReference type="NCBI Taxonomy" id="1457"/>
    <lineage>
        <taxon>Bacteria</taxon>
        <taxon>Bacillati</taxon>
        <taxon>Bacillota</taxon>
        <taxon>Bacilli</taxon>
        <taxon>Bacillales</taxon>
        <taxon>Alicyclobacillaceae</taxon>
        <taxon>Alicyclobacillus</taxon>
    </lineage>
</organism>
<gene>
    <name evidence="2" type="ORF">J2S03_001207</name>
</gene>